<reference evidence="2" key="1">
    <citation type="submission" date="2020-08" db="EMBL/GenBank/DDBJ databases">
        <title>Genome public.</title>
        <authorList>
            <person name="Liu C."/>
            <person name="Sun Q."/>
        </authorList>
    </citation>
    <scope>NUCLEOTIDE SEQUENCE</scope>
    <source>
        <strain evidence="2">BX21</strain>
    </source>
</reference>
<evidence type="ECO:0000313" key="3">
    <source>
        <dbReference type="Proteomes" id="UP000601171"/>
    </source>
</evidence>
<accession>A0A926ETU7</accession>
<dbReference type="AlphaFoldDB" id="A0A926ETU7"/>
<keyword evidence="3" id="KW-1185">Reference proteome</keyword>
<organism evidence="2 3">
    <name type="scientific">Paratissierella segnis</name>
    <dbReference type="NCBI Taxonomy" id="2763679"/>
    <lineage>
        <taxon>Bacteria</taxon>
        <taxon>Bacillati</taxon>
        <taxon>Bacillota</taxon>
        <taxon>Tissierellia</taxon>
        <taxon>Tissierellales</taxon>
        <taxon>Tissierellaceae</taxon>
        <taxon>Paratissierella</taxon>
    </lineage>
</organism>
<dbReference type="EMBL" id="JACRTG010000019">
    <property type="protein sequence ID" value="MBC8588380.1"/>
    <property type="molecule type" value="Genomic_DNA"/>
</dbReference>
<evidence type="ECO:0000256" key="1">
    <source>
        <dbReference type="SAM" id="MobiDB-lite"/>
    </source>
</evidence>
<proteinExistence type="predicted"/>
<comment type="caution">
    <text evidence="2">The sequence shown here is derived from an EMBL/GenBank/DDBJ whole genome shotgun (WGS) entry which is preliminary data.</text>
</comment>
<gene>
    <name evidence="2" type="ORF">H8707_09015</name>
</gene>
<dbReference type="RefSeq" id="WP_262429835.1">
    <property type="nucleotide sequence ID" value="NZ_JACRTG010000019.1"/>
</dbReference>
<protein>
    <submittedName>
        <fullName evidence="2">Uncharacterized protein</fullName>
    </submittedName>
</protein>
<feature type="compositionally biased region" description="Basic and acidic residues" evidence="1">
    <location>
        <begin position="38"/>
        <end position="50"/>
    </location>
</feature>
<name>A0A926ETU7_9FIRM</name>
<dbReference type="Proteomes" id="UP000601171">
    <property type="component" value="Unassembled WGS sequence"/>
</dbReference>
<sequence>MNSPLVLLIIWFLINMFLKSANDKKKIEEARRKRVQQLRKDKPPMMRKDMGSTVSPDVVSTDEGNVYHSKMESVHPYQAEDEDRDIGTHPKAVKVERKEKSDNRINTPVLDLRNDILKGIIFSEILSEPKSIQNIKRSM</sequence>
<feature type="region of interest" description="Disordered" evidence="1">
    <location>
        <begin position="35"/>
        <end position="62"/>
    </location>
</feature>
<evidence type="ECO:0000313" key="2">
    <source>
        <dbReference type="EMBL" id="MBC8588380.1"/>
    </source>
</evidence>